<keyword evidence="5" id="KW-0677">Repeat</keyword>
<dbReference type="PROSITE" id="PS50920">
    <property type="entry name" value="SOLCAR"/>
    <property type="match status" value="3"/>
</dbReference>
<dbReference type="Pfam" id="PF00153">
    <property type="entry name" value="Mito_carr"/>
    <property type="match status" value="3"/>
</dbReference>
<evidence type="ECO:0000256" key="11">
    <source>
        <dbReference type="RuleBase" id="RU000488"/>
    </source>
</evidence>
<dbReference type="GO" id="GO:0005743">
    <property type="term" value="C:mitochondrial inner membrane"/>
    <property type="evidence" value="ECO:0007669"/>
    <property type="project" value="UniProtKB-SubCell"/>
</dbReference>
<dbReference type="PRINTS" id="PR00926">
    <property type="entry name" value="MITOCARRIER"/>
</dbReference>
<feature type="repeat" description="Solcar" evidence="10">
    <location>
        <begin position="129"/>
        <end position="229"/>
    </location>
</feature>
<keyword evidence="4 10" id="KW-0812">Transmembrane</keyword>
<evidence type="ECO:0008006" key="15">
    <source>
        <dbReference type="Google" id="ProtNLM"/>
    </source>
</evidence>
<dbReference type="GO" id="GO:1990542">
    <property type="term" value="P:mitochondrial transmembrane transport"/>
    <property type="evidence" value="ECO:0007669"/>
    <property type="project" value="InterPro"/>
</dbReference>
<gene>
    <name evidence="13" type="ORF">CVIRNUC_001112</name>
</gene>
<feature type="transmembrane region" description="Helical" evidence="12">
    <location>
        <begin position="129"/>
        <end position="150"/>
    </location>
</feature>
<dbReference type="PANTHER" id="PTHR45760">
    <property type="entry name" value="FI19922P1-RELATED"/>
    <property type="match status" value="1"/>
</dbReference>
<keyword evidence="3 11" id="KW-0813">Transport</keyword>
<evidence type="ECO:0000256" key="12">
    <source>
        <dbReference type="SAM" id="Phobius"/>
    </source>
</evidence>
<dbReference type="AlphaFoldDB" id="A0AAV1HV23"/>
<evidence type="ECO:0000256" key="6">
    <source>
        <dbReference type="ARBA" id="ARBA00022792"/>
    </source>
</evidence>
<feature type="repeat" description="Solcar" evidence="10">
    <location>
        <begin position="6"/>
        <end position="124"/>
    </location>
</feature>
<evidence type="ECO:0000256" key="1">
    <source>
        <dbReference type="ARBA" id="ARBA00004448"/>
    </source>
</evidence>
<evidence type="ECO:0000313" key="14">
    <source>
        <dbReference type="Proteomes" id="UP001314263"/>
    </source>
</evidence>
<evidence type="ECO:0000256" key="4">
    <source>
        <dbReference type="ARBA" id="ARBA00022692"/>
    </source>
</evidence>
<keyword evidence="14" id="KW-1185">Reference proteome</keyword>
<name>A0AAV1HV23_9CHLO</name>
<evidence type="ECO:0000256" key="5">
    <source>
        <dbReference type="ARBA" id="ARBA00022737"/>
    </source>
</evidence>
<evidence type="ECO:0000313" key="13">
    <source>
        <dbReference type="EMBL" id="CAK0738925.1"/>
    </source>
</evidence>
<comment type="similarity">
    <text evidence="2 11">Belongs to the mitochondrial carrier (TC 2.A.29) family.</text>
</comment>
<organism evidence="13 14">
    <name type="scientific">Coccomyxa viridis</name>
    <dbReference type="NCBI Taxonomy" id="1274662"/>
    <lineage>
        <taxon>Eukaryota</taxon>
        <taxon>Viridiplantae</taxon>
        <taxon>Chlorophyta</taxon>
        <taxon>core chlorophytes</taxon>
        <taxon>Trebouxiophyceae</taxon>
        <taxon>Trebouxiophyceae incertae sedis</taxon>
        <taxon>Coccomyxaceae</taxon>
        <taxon>Coccomyxa</taxon>
    </lineage>
</organism>
<keyword evidence="8" id="KW-0496">Mitochondrion</keyword>
<evidence type="ECO:0000256" key="2">
    <source>
        <dbReference type="ARBA" id="ARBA00006375"/>
    </source>
</evidence>
<feature type="repeat" description="Solcar" evidence="10">
    <location>
        <begin position="241"/>
        <end position="325"/>
    </location>
</feature>
<evidence type="ECO:0000256" key="3">
    <source>
        <dbReference type="ARBA" id="ARBA00022448"/>
    </source>
</evidence>
<evidence type="ECO:0000256" key="7">
    <source>
        <dbReference type="ARBA" id="ARBA00022989"/>
    </source>
</evidence>
<dbReference type="Proteomes" id="UP001314263">
    <property type="component" value="Unassembled WGS sequence"/>
</dbReference>
<keyword evidence="7 12" id="KW-1133">Transmembrane helix</keyword>
<keyword evidence="6" id="KW-0999">Mitochondrion inner membrane</keyword>
<dbReference type="SUPFAM" id="SSF103506">
    <property type="entry name" value="Mitochondrial carrier"/>
    <property type="match status" value="1"/>
</dbReference>
<feature type="transmembrane region" description="Helical" evidence="12">
    <location>
        <begin position="95"/>
        <end position="117"/>
    </location>
</feature>
<dbReference type="InterPro" id="IPR018108">
    <property type="entry name" value="MCP_transmembrane"/>
</dbReference>
<comment type="caution">
    <text evidence="13">The sequence shown here is derived from an EMBL/GenBank/DDBJ whole genome shotgun (WGS) entry which is preliminary data.</text>
</comment>
<dbReference type="Gene3D" id="1.50.40.10">
    <property type="entry name" value="Mitochondrial carrier domain"/>
    <property type="match status" value="2"/>
</dbReference>
<evidence type="ECO:0000256" key="9">
    <source>
        <dbReference type="ARBA" id="ARBA00023136"/>
    </source>
</evidence>
<reference evidence="13 14" key="1">
    <citation type="submission" date="2023-10" db="EMBL/GenBank/DDBJ databases">
        <authorList>
            <person name="Maclean D."/>
            <person name="Macfadyen A."/>
        </authorList>
    </citation>
    <scope>NUCLEOTIDE SEQUENCE [LARGE SCALE GENOMIC DNA]</scope>
</reference>
<keyword evidence="9 10" id="KW-0472">Membrane</keyword>
<dbReference type="InterPro" id="IPR002067">
    <property type="entry name" value="MCP"/>
</dbReference>
<dbReference type="InterPro" id="IPR023395">
    <property type="entry name" value="MCP_dom_sf"/>
</dbReference>
<sequence length="330" mass="34521">MSSSELTLKERSIAAGGASVISALVVNPLDVVKTRMQTQQAGDALRYSSMRPLTPNVAVSGCPPACAHLGNPDCGLYRSTFDGMRKIARREGVTALWRGTDIAFLMAIPTVGVYLPLYDYCMGRLGGPLGMYAPLVAGSIARLVAVMGSAPLELMRTRMQAFLHPSQASSAAGAGAKSAPSMFAHLPAASSSSLYGRVSPLWRGVGATLARDVPFSALYWSGLEPIRKALLPANALPSQAQVMTANFVAGTVGGGLAAAVTTPLDVVKTRLQVAEGKSPTILQTLRNIQREGGSRALFTGVGPRVVRAAPACAIVLASYEMLKALHLKET</sequence>
<protein>
    <recommendedName>
        <fullName evidence="15">Mitochondrial carrier protein</fullName>
    </recommendedName>
</protein>
<accession>A0AAV1HV23</accession>
<proteinExistence type="inferred from homology"/>
<comment type="subcellular location">
    <subcellularLocation>
        <location evidence="1">Mitochondrion inner membrane</location>
        <topology evidence="1">Multi-pass membrane protein</topology>
    </subcellularLocation>
</comment>
<dbReference type="InterPro" id="IPR045315">
    <property type="entry name" value="Mtm1-like"/>
</dbReference>
<dbReference type="PANTHER" id="PTHR45760:SF2">
    <property type="entry name" value="FI19922P1-RELATED"/>
    <property type="match status" value="1"/>
</dbReference>
<dbReference type="EMBL" id="CAUYUE010000002">
    <property type="protein sequence ID" value="CAK0738925.1"/>
    <property type="molecule type" value="Genomic_DNA"/>
</dbReference>
<evidence type="ECO:0000256" key="10">
    <source>
        <dbReference type="PROSITE-ProRule" id="PRU00282"/>
    </source>
</evidence>
<evidence type="ECO:0000256" key="8">
    <source>
        <dbReference type="ARBA" id="ARBA00023128"/>
    </source>
</evidence>